<dbReference type="OrthoDB" id="1657402at2759"/>
<dbReference type="GO" id="GO:0004553">
    <property type="term" value="F:hydrolase activity, hydrolyzing O-glycosyl compounds"/>
    <property type="evidence" value="ECO:0007669"/>
    <property type="project" value="InterPro"/>
</dbReference>
<dbReference type="InterPro" id="IPR017853">
    <property type="entry name" value="GH"/>
</dbReference>
<dbReference type="SUPFAM" id="SSF49785">
    <property type="entry name" value="Galactose-binding domain-like"/>
    <property type="match status" value="2"/>
</dbReference>
<feature type="domain" description="Glycoside hydrolase 35 catalytic" evidence="4">
    <location>
        <begin position="58"/>
        <end position="334"/>
    </location>
</feature>
<dbReference type="Proteomes" id="UP000242414">
    <property type="component" value="Unassembled WGS sequence"/>
</dbReference>
<protein>
    <recommendedName>
        <fullName evidence="4">Glycoside hydrolase 35 catalytic domain-containing protein</fullName>
    </recommendedName>
</protein>
<keyword evidence="3" id="KW-0472">Membrane</keyword>
<reference evidence="5" key="1">
    <citation type="journal article" date="2016" name="Proc. Natl. Acad. Sci. U.S.A.">
        <title>Lipid metabolic changes in an early divergent fungus govern the establishment of a mutualistic symbiosis with endobacteria.</title>
        <authorList>
            <person name="Lastovetsky O.A."/>
            <person name="Gaspar M.L."/>
            <person name="Mondo S.J."/>
            <person name="LaButti K.M."/>
            <person name="Sandor L."/>
            <person name="Grigoriev I.V."/>
            <person name="Henry S.A."/>
            <person name="Pawlowska T.E."/>
        </authorList>
    </citation>
    <scope>NUCLEOTIDE SEQUENCE [LARGE SCALE GENOMIC DNA]</scope>
    <source>
        <strain evidence="5">ATCC 52814</strain>
    </source>
</reference>
<keyword evidence="3" id="KW-1133">Transmembrane helix</keyword>
<gene>
    <name evidence="5" type="ORF">BCV72DRAFT_259853</name>
</gene>
<evidence type="ECO:0000256" key="2">
    <source>
        <dbReference type="RuleBase" id="RU003679"/>
    </source>
</evidence>
<dbReference type="InterPro" id="IPR008979">
    <property type="entry name" value="Galactose-bd-like_sf"/>
</dbReference>
<dbReference type="EMBL" id="KV921861">
    <property type="protein sequence ID" value="ORE10902.1"/>
    <property type="molecule type" value="Genomic_DNA"/>
</dbReference>
<name>A0A1X0RFV0_RHIZD</name>
<dbReference type="PRINTS" id="PR00742">
    <property type="entry name" value="GLHYDRLASE35"/>
</dbReference>
<evidence type="ECO:0000313" key="5">
    <source>
        <dbReference type="EMBL" id="ORE10902.1"/>
    </source>
</evidence>
<dbReference type="AlphaFoldDB" id="A0A1X0RFV0"/>
<dbReference type="Gene3D" id="2.60.120.260">
    <property type="entry name" value="Galactose-binding domain-like"/>
    <property type="match status" value="2"/>
</dbReference>
<proteinExistence type="inferred from homology"/>
<feature type="transmembrane region" description="Helical" evidence="3">
    <location>
        <begin position="7"/>
        <end position="25"/>
    </location>
</feature>
<dbReference type="InterPro" id="IPR001944">
    <property type="entry name" value="Glycoside_Hdrlase_35"/>
</dbReference>
<dbReference type="PANTHER" id="PTHR23421">
    <property type="entry name" value="BETA-GALACTOSIDASE RELATED"/>
    <property type="match status" value="1"/>
</dbReference>
<comment type="similarity">
    <text evidence="1 2">Belongs to the glycosyl hydrolase 35 family.</text>
</comment>
<sequence length="1041" mass="120093">MSDMAPLFSLFALIPVIVGTFYFYAHYRTFGNLDISTSSVAYNRTKYHNLLDWDKYSLQIEGVPTQIHAGEFHYWRIPDRERWSDILKQYRTAGFNAIRIYFHWGYHSPDEGVYLFDGNRDIDYLLTLCEELDLFVLAAPGPYICAETSGGGYPSWLVAKRDLRIRHNYIMLWRVYDPKFANYEIQWLEQILPIIAKHQVTSTDTGRKGCVLAVQIDNELFETMANLLPIGLHDQMRVLAKAARDVGITVPLFSNDGFEEGGWVPRPELDSSKKKAWEKSKFGLDLYGFDKYVIFAPSSSPKSWLINSGVSVGSWEEWNPKNLENSMDKLEKKVRGFGGGAKESPMFIPELQGGWFNHYQLQHTYDQIYDYYGDEYTRLLYETSLAQGVTIASIYMGYGGTNWGTLGDPDVYTSYDYSACIREFGMLSSRGRNVRKSILFARSFDPYFTKTELVAQPKIQTSIPHTLNLQRQAVQADQAVTFTFFRNFDRKKRETFDVTIELDDNSIVTLGCHIPYKSSFVALGNYVTQNDLHLILSTVPILSRVINKDRHEEVWIVEPNMVGGMVFKNKQIKLSGNMQDNVLRADGPTFILSFEKSHGWTRLETTDGSLYIIGLDKYDAGTLYAAFNEPYWNNGQKNYPSFVAWGADEFFYNKKTRQVEIKHRTSERSAHFISFDPIEDNRLSSGSVLYDLPFVRSLIFEHHQNPLPVSIRFDHWEVRQVDFEQLPWSPVQQLKGKPVYDSLDYHYTSGHVLYRKKIKATHKKVKLSVNARHRATVLLNNRIVGGHTTYSRQLFLPGAKIGPDPWFLGSRTYDITSYLTNDENELVIIVESFGLNRQAFIMNDIRNPRGIIQAKLNGINSTEQGEWEISGVDVRLLTNAYSTTGFPDEAVQKGWQKFKQFDENDGVYKIPISVTQGVQWFRFRFDHTLKKQSDLYRIPLRLHLDGEWTAVVILNDVIIARYYGNGDGPQHDFYIPDGLLKVKHNEVKVLAYTWHDTLGEISIKGWPVLEDSGNLITHYDPNIRPQEYIVYNDRILMHKQK</sequence>
<dbReference type="Pfam" id="PF01301">
    <property type="entry name" value="Glyco_hydro_35"/>
    <property type="match status" value="2"/>
</dbReference>
<feature type="domain" description="Glycoside hydrolase 35 catalytic" evidence="4">
    <location>
        <begin position="341"/>
        <end position="435"/>
    </location>
</feature>
<evidence type="ECO:0000259" key="4">
    <source>
        <dbReference type="Pfam" id="PF01301"/>
    </source>
</evidence>
<organism evidence="5">
    <name type="scientific">Rhizopus microsporus var. microsporus</name>
    <dbReference type="NCBI Taxonomy" id="86635"/>
    <lineage>
        <taxon>Eukaryota</taxon>
        <taxon>Fungi</taxon>
        <taxon>Fungi incertae sedis</taxon>
        <taxon>Mucoromycota</taxon>
        <taxon>Mucoromycotina</taxon>
        <taxon>Mucoromycetes</taxon>
        <taxon>Mucorales</taxon>
        <taxon>Mucorineae</taxon>
        <taxon>Rhizopodaceae</taxon>
        <taxon>Rhizopus</taxon>
    </lineage>
</organism>
<dbReference type="SUPFAM" id="SSF51445">
    <property type="entry name" value="(Trans)glycosidases"/>
    <property type="match status" value="1"/>
</dbReference>
<dbReference type="VEuPathDB" id="FungiDB:BCV72DRAFT_259853"/>
<keyword evidence="3" id="KW-0812">Transmembrane</keyword>
<dbReference type="Gene3D" id="3.20.20.80">
    <property type="entry name" value="Glycosidases"/>
    <property type="match status" value="1"/>
</dbReference>
<evidence type="ECO:0000256" key="3">
    <source>
        <dbReference type="SAM" id="Phobius"/>
    </source>
</evidence>
<evidence type="ECO:0000256" key="1">
    <source>
        <dbReference type="ARBA" id="ARBA00009809"/>
    </source>
</evidence>
<dbReference type="InterPro" id="IPR031330">
    <property type="entry name" value="Gly_Hdrlase_35_cat"/>
</dbReference>
<accession>A0A1X0RFV0</accession>
<dbReference type="GO" id="GO:0005975">
    <property type="term" value="P:carbohydrate metabolic process"/>
    <property type="evidence" value="ECO:0007669"/>
    <property type="project" value="InterPro"/>
</dbReference>